<dbReference type="InterPro" id="IPR050091">
    <property type="entry name" value="PKS_NRPS_Biosynth_Enz"/>
</dbReference>
<dbReference type="Proteomes" id="UP001595829">
    <property type="component" value="Unassembled WGS sequence"/>
</dbReference>
<reference evidence="5" key="1">
    <citation type="journal article" date="2019" name="Int. J. Syst. Evol. Microbiol.">
        <title>The Global Catalogue of Microorganisms (GCM) 10K type strain sequencing project: providing services to taxonomists for standard genome sequencing and annotation.</title>
        <authorList>
            <consortium name="The Broad Institute Genomics Platform"/>
            <consortium name="The Broad Institute Genome Sequencing Center for Infectious Disease"/>
            <person name="Wu L."/>
            <person name="Ma J."/>
        </authorList>
    </citation>
    <scope>NUCLEOTIDE SEQUENCE [LARGE SCALE GENOMIC DNA]</scope>
    <source>
        <strain evidence="5">CGMCC 4.1648</strain>
    </source>
</reference>
<dbReference type="RefSeq" id="WP_345693364.1">
    <property type="nucleotide sequence ID" value="NZ_BAABIT010000001.1"/>
</dbReference>
<dbReference type="SUPFAM" id="SSF55048">
    <property type="entry name" value="Probable ACP-binding domain of malonyl-CoA ACP transacylase"/>
    <property type="match status" value="1"/>
</dbReference>
<keyword evidence="1" id="KW-0596">Phosphopantetheine</keyword>
<dbReference type="Pfam" id="PF00698">
    <property type="entry name" value="Acyl_transf_1"/>
    <property type="match status" value="1"/>
</dbReference>
<proteinExistence type="predicted"/>
<protein>
    <submittedName>
        <fullName evidence="4">Acyltransferase domain-containing protein</fullName>
        <ecNumber evidence="4">2.3.1.-</ecNumber>
    </submittedName>
</protein>
<gene>
    <name evidence="4" type="ORF">ACFPM3_04425</name>
</gene>
<dbReference type="Pfam" id="PF22621">
    <property type="entry name" value="CurL-like_PKS_C"/>
    <property type="match status" value="1"/>
</dbReference>
<dbReference type="InterPro" id="IPR016036">
    <property type="entry name" value="Malonyl_transacylase_ACP-bd"/>
</dbReference>
<dbReference type="InterPro" id="IPR001227">
    <property type="entry name" value="Ac_transferase_dom_sf"/>
</dbReference>
<organism evidence="4 5">
    <name type="scientific">Streptomyces coeruleoprunus</name>
    <dbReference type="NCBI Taxonomy" id="285563"/>
    <lineage>
        <taxon>Bacteria</taxon>
        <taxon>Bacillati</taxon>
        <taxon>Actinomycetota</taxon>
        <taxon>Actinomycetes</taxon>
        <taxon>Kitasatosporales</taxon>
        <taxon>Streptomycetaceae</taxon>
        <taxon>Streptomyces</taxon>
    </lineage>
</organism>
<name>A0ABV9XB20_9ACTN</name>
<accession>A0ABV9XB20</accession>
<dbReference type="PANTHER" id="PTHR43775:SF37">
    <property type="entry name" value="SI:DKEY-61P9.11"/>
    <property type="match status" value="1"/>
</dbReference>
<keyword evidence="4" id="KW-0808">Transferase</keyword>
<evidence type="ECO:0000256" key="2">
    <source>
        <dbReference type="ARBA" id="ARBA00022553"/>
    </source>
</evidence>
<dbReference type="EC" id="2.3.1.-" evidence="4"/>
<feature type="domain" description="Malonyl-CoA:ACP transacylase (MAT)" evidence="3">
    <location>
        <begin position="113"/>
        <end position="412"/>
    </location>
</feature>
<sequence>MDDPRRRTPPDGVLPLMISAGTEDALTHAILRNVRHLDDVRSDEFYDLAYTSCLRRAPHPHRAVALAHCPAEAARQFAGLVGDGHERPAGAADGKACAAARAEAVHTGHVALVFNGDGSQWAGMGADLFQEEPAFRGAVEDVDRELAPLVGWSVTDRLTTPPGPWRLDATDIAQPLLFTLQVGLVALLRDRGFRPRMVLGRSLGEVAAAHTAGALTLTQAAHLVTSMSRAMAATTGSGRMAAVGLPHADALAELAALGGRLELAGINSPQDVSVAGDPAVLDEWCARLEQRGVFHRGLVLDSAFHSSAMDPQRAAFLAGEQGLTPHEGDVPFYSSVTGGRLRGDRLTGGYWWQNIRRPVRFAHAVDAALKDGADILLEVGPHPDQRVYLRRIVAARHSRPTVAVLPTVLRDGDGPALIAAAHAALLAFGATPDWRCHFPRPGRSVRLATAI</sequence>
<dbReference type="Gene3D" id="3.30.70.3290">
    <property type="match status" value="1"/>
</dbReference>
<dbReference type="PANTHER" id="PTHR43775">
    <property type="entry name" value="FATTY ACID SYNTHASE"/>
    <property type="match status" value="1"/>
</dbReference>
<dbReference type="SMART" id="SM00827">
    <property type="entry name" value="PKS_AT"/>
    <property type="match status" value="1"/>
</dbReference>
<dbReference type="SUPFAM" id="SSF52151">
    <property type="entry name" value="FabD/lysophospholipase-like"/>
    <property type="match status" value="1"/>
</dbReference>
<evidence type="ECO:0000313" key="5">
    <source>
        <dbReference type="Proteomes" id="UP001595829"/>
    </source>
</evidence>
<dbReference type="InterPro" id="IPR016035">
    <property type="entry name" value="Acyl_Trfase/lysoPLipase"/>
</dbReference>
<keyword evidence="2" id="KW-0597">Phosphoprotein</keyword>
<dbReference type="EMBL" id="JBHSJD010000002">
    <property type="protein sequence ID" value="MFC5021400.1"/>
    <property type="molecule type" value="Genomic_DNA"/>
</dbReference>
<comment type="caution">
    <text evidence="4">The sequence shown here is derived from an EMBL/GenBank/DDBJ whole genome shotgun (WGS) entry which is preliminary data.</text>
</comment>
<evidence type="ECO:0000256" key="1">
    <source>
        <dbReference type="ARBA" id="ARBA00022450"/>
    </source>
</evidence>
<dbReference type="Gene3D" id="3.40.366.10">
    <property type="entry name" value="Malonyl-Coenzyme A Acyl Carrier Protein, domain 2"/>
    <property type="match status" value="1"/>
</dbReference>
<dbReference type="InterPro" id="IPR014043">
    <property type="entry name" value="Acyl_transferase_dom"/>
</dbReference>
<dbReference type="GO" id="GO:0016746">
    <property type="term" value="F:acyltransferase activity"/>
    <property type="evidence" value="ECO:0007669"/>
    <property type="project" value="UniProtKB-KW"/>
</dbReference>
<keyword evidence="4" id="KW-0012">Acyltransferase</keyword>
<evidence type="ECO:0000259" key="3">
    <source>
        <dbReference type="SMART" id="SM00827"/>
    </source>
</evidence>
<evidence type="ECO:0000313" key="4">
    <source>
        <dbReference type="EMBL" id="MFC5021400.1"/>
    </source>
</evidence>
<keyword evidence="5" id="KW-1185">Reference proteome</keyword>